<dbReference type="Pfam" id="PF06224">
    <property type="entry name" value="AlkZ-like"/>
    <property type="match status" value="1"/>
</dbReference>
<dbReference type="InterPro" id="IPR009351">
    <property type="entry name" value="AlkZ-like"/>
</dbReference>
<organism evidence="1 2">
    <name type="scientific">Oryzihumus leptocrescens</name>
    <dbReference type="NCBI Taxonomy" id="297536"/>
    <lineage>
        <taxon>Bacteria</taxon>
        <taxon>Bacillati</taxon>
        <taxon>Actinomycetota</taxon>
        <taxon>Actinomycetes</taxon>
        <taxon>Micrococcales</taxon>
        <taxon>Intrasporangiaceae</taxon>
        <taxon>Oryzihumus</taxon>
    </lineage>
</organism>
<proteinExistence type="predicted"/>
<dbReference type="OrthoDB" id="9787207at2"/>
<evidence type="ECO:0000313" key="2">
    <source>
        <dbReference type="Proteomes" id="UP000319514"/>
    </source>
</evidence>
<evidence type="ECO:0008006" key="3">
    <source>
        <dbReference type="Google" id="ProtNLM"/>
    </source>
</evidence>
<dbReference type="AlphaFoldDB" id="A0A542ZH87"/>
<reference evidence="1 2" key="1">
    <citation type="submission" date="2019-06" db="EMBL/GenBank/DDBJ databases">
        <title>Sequencing the genomes of 1000 actinobacteria strains.</title>
        <authorList>
            <person name="Klenk H.-P."/>
        </authorList>
    </citation>
    <scope>NUCLEOTIDE SEQUENCE [LARGE SCALE GENOMIC DNA]</scope>
    <source>
        <strain evidence="1 2">DSM 18082</strain>
    </source>
</reference>
<dbReference type="Proteomes" id="UP000319514">
    <property type="component" value="Unassembled WGS sequence"/>
</dbReference>
<dbReference type="PANTHER" id="PTHR30528">
    <property type="entry name" value="CYTOPLASMIC PROTEIN"/>
    <property type="match status" value="1"/>
</dbReference>
<sequence>MVPPNPANRRRPSVAPSTVGGVVHTLARQDARRIAARAQLLEAARPTDLLTVVRHLGLVQVDLTAAVAPSADLVCWSRLGSSYAPADLDALLEAGSLVELRGVLRPAEDIALFRADMQDWPGRGPLTEWQVEIREWVRANDACRRDILELLRSEGPMPARELPDTCLVPWRSTGWTNNRNVVRLLDFMESRGEVAVAAREGLGRLWDLAGRVYPDDPAVPAEEARRRRDQRRLASLGIARSKGPMCPAEPLDAGDAGEPAVVEGVRGTWRVDPAQLGQPFEGRAALLSPLDRLVVDRKRLAELFEFDYQLEMYKPAAQRRWGYWALPILYADRLVGKLDAAADLKAGVLRVNAVHEDVAFTPAMRAEVDREVADLAWMLELELDR</sequence>
<accession>A0A542ZH87</accession>
<dbReference type="PANTHER" id="PTHR30528:SF0">
    <property type="entry name" value="CYTOPLASMIC PROTEIN"/>
    <property type="match status" value="1"/>
</dbReference>
<protein>
    <recommendedName>
        <fullName evidence="3">Winged helix DNA-binding protein</fullName>
    </recommendedName>
</protein>
<name>A0A542ZH87_9MICO</name>
<comment type="caution">
    <text evidence="1">The sequence shown here is derived from an EMBL/GenBank/DDBJ whole genome shotgun (WGS) entry which is preliminary data.</text>
</comment>
<evidence type="ECO:0000313" key="1">
    <source>
        <dbReference type="EMBL" id="TQL59659.1"/>
    </source>
</evidence>
<gene>
    <name evidence="1" type="ORF">FB474_1021</name>
</gene>
<dbReference type="EMBL" id="VFOQ01000001">
    <property type="protein sequence ID" value="TQL59659.1"/>
    <property type="molecule type" value="Genomic_DNA"/>
</dbReference>
<keyword evidence="2" id="KW-1185">Reference proteome</keyword>